<accession>A0ABW5W2L2</accession>
<gene>
    <name evidence="2" type="ORF">ACFS27_26415</name>
</gene>
<keyword evidence="2" id="KW-0560">Oxidoreductase</keyword>
<dbReference type="RefSeq" id="WP_377189896.1">
    <property type="nucleotide sequence ID" value="NZ_JBHUOG010000002.1"/>
</dbReference>
<dbReference type="EC" id="1.-.-.-" evidence="2"/>
<dbReference type="InterPro" id="IPR050712">
    <property type="entry name" value="NAD(P)H-dep_reductase"/>
</dbReference>
<dbReference type="PANTHER" id="PTHR30543:SF21">
    <property type="entry name" value="NAD(P)H-DEPENDENT FMN REDUCTASE LOT6"/>
    <property type="match status" value="1"/>
</dbReference>
<dbReference type="InterPro" id="IPR029039">
    <property type="entry name" value="Flavoprotein-like_sf"/>
</dbReference>
<evidence type="ECO:0000313" key="2">
    <source>
        <dbReference type="EMBL" id="MFD2797120.1"/>
    </source>
</evidence>
<name>A0ABW5W2L2_9MICO</name>
<dbReference type="GO" id="GO:0016491">
    <property type="term" value="F:oxidoreductase activity"/>
    <property type="evidence" value="ECO:0007669"/>
    <property type="project" value="UniProtKB-KW"/>
</dbReference>
<dbReference type="Pfam" id="PF03358">
    <property type="entry name" value="FMN_red"/>
    <property type="match status" value="1"/>
</dbReference>
<dbReference type="SUPFAM" id="SSF52218">
    <property type="entry name" value="Flavoproteins"/>
    <property type="match status" value="1"/>
</dbReference>
<organism evidence="2 3">
    <name type="scientific">Promicromonospora vindobonensis</name>
    <dbReference type="NCBI Taxonomy" id="195748"/>
    <lineage>
        <taxon>Bacteria</taxon>
        <taxon>Bacillati</taxon>
        <taxon>Actinomycetota</taxon>
        <taxon>Actinomycetes</taxon>
        <taxon>Micrococcales</taxon>
        <taxon>Promicromonosporaceae</taxon>
        <taxon>Promicromonospora</taxon>
    </lineage>
</organism>
<evidence type="ECO:0000259" key="1">
    <source>
        <dbReference type="Pfam" id="PF03358"/>
    </source>
</evidence>
<dbReference type="EMBL" id="JBHUOG010000002">
    <property type="protein sequence ID" value="MFD2797120.1"/>
    <property type="molecule type" value="Genomic_DNA"/>
</dbReference>
<protein>
    <submittedName>
        <fullName evidence="2">NADPH-dependent FMN reductase</fullName>
        <ecNumber evidence="2">1.-.-.-</ecNumber>
    </submittedName>
</protein>
<feature type="domain" description="NADPH-dependent FMN reductase-like" evidence="1">
    <location>
        <begin position="3"/>
        <end position="145"/>
    </location>
</feature>
<comment type="caution">
    <text evidence="2">The sequence shown here is derived from an EMBL/GenBank/DDBJ whole genome shotgun (WGS) entry which is preliminary data.</text>
</comment>
<dbReference type="Proteomes" id="UP001597479">
    <property type="component" value="Unassembled WGS sequence"/>
</dbReference>
<dbReference type="InterPro" id="IPR005025">
    <property type="entry name" value="FMN_Rdtase-like_dom"/>
</dbReference>
<proteinExistence type="predicted"/>
<keyword evidence="3" id="KW-1185">Reference proteome</keyword>
<dbReference type="PANTHER" id="PTHR30543">
    <property type="entry name" value="CHROMATE REDUCTASE"/>
    <property type="match status" value="1"/>
</dbReference>
<evidence type="ECO:0000313" key="3">
    <source>
        <dbReference type="Proteomes" id="UP001597479"/>
    </source>
</evidence>
<sequence>MLTIGIIIGSTRPGRVGRGVGEWVYKKALDHGGAEFRLVDLEDFALPILDETAVPMMAAGTKPHTVRWAEQIAGFDGFVFVTPEYNRGIPASLKNAIDYLYTEWNNKAAGFVGYGSDGGVRSVEHMRGVLSMVRVATVGPQVALTLADDFQDHTGFAPRAKHEPMMSAMLTDLVSWGEALRDVRAPA</sequence>
<dbReference type="Gene3D" id="3.40.50.360">
    <property type="match status" value="1"/>
</dbReference>
<reference evidence="3" key="1">
    <citation type="journal article" date="2019" name="Int. J. Syst. Evol. Microbiol.">
        <title>The Global Catalogue of Microorganisms (GCM) 10K type strain sequencing project: providing services to taxonomists for standard genome sequencing and annotation.</title>
        <authorList>
            <consortium name="The Broad Institute Genomics Platform"/>
            <consortium name="The Broad Institute Genome Sequencing Center for Infectious Disease"/>
            <person name="Wu L."/>
            <person name="Ma J."/>
        </authorList>
    </citation>
    <scope>NUCLEOTIDE SEQUENCE [LARGE SCALE GENOMIC DNA]</scope>
    <source>
        <strain evidence="3">CCM 7044</strain>
    </source>
</reference>